<dbReference type="GO" id="GO:0006508">
    <property type="term" value="P:proteolysis"/>
    <property type="evidence" value="ECO:0007669"/>
    <property type="project" value="UniProtKB-KW"/>
</dbReference>
<evidence type="ECO:0000256" key="1">
    <source>
        <dbReference type="ARBA" id="ARBA00006139"/>
    </source>
</evidence>
<dbReference type="GO" id="GO:0004190">
    <property type="term" value="F:aspartic-type endopeptidase activity"/>
    <property type="evidence" value="ECO:0007669"/>
    <property type="project" value="UniProtKB-UniRule"/>
</dbReference>
<gene>
    <name evidence="9" type="primary">lspA</name>
    <name evidence="11" type="ORF">E7101_01785</name>
</gene>
<evidence type="ECO:0000313" key="12">
    <source>
        <dbReference type="Proteomes" id="UP000806522"/>
    </source>
</evidence>
<keyword evidence="4 9" id="KW-0812">Transmembrane</keyword>
<keyword evidence="11" id="KW-0449">Lipoprotein</keyword>
<feature type="transmembrane region" description="Helical" evidence="9">
    <location>
        <begin position="56"/>
        <end position="74"/>
    </location>
</feature>
<dbReference type="GO" id="GO:0005886">
    <property type="term" value="C:plasma membrane"/>
    <property type="evidence" value="ECO:0007669"/>
    <property type="project" value="UniProtKB-SubCell"/>
</dbReference>
<dbReference type="PRINTS" id="PR00781">
    <property type="entry name" value="LIPOSIGPTASE"/>
</dbReference>
<dbReference type="PANTHER" id="PTHR33695:SF1">
    <property type="entry name" value="LIPOPROTEIN SIGNAL PEPTIDASE"/>
    <property type="match status" value="1"/>
</dbReference>
<comment type="similarity">
    <text evidence="1 9 10">Belongs to the peptidase A8 family.</text>
</comment>
<comment type="caution">
    <text evidence="9">Lacks conserved residue(s) required for the propagation of feature annotation.</text>
</comment>
<dbReference type="AlphaFoldDB" id="A0A9D5P0D8"/>
<name>A0A9D5P0D8_XYLRU</name>
<feature type="active site" evidence="9">
    <location>
        <position position="172"/>
    </location>
</feature>
<evidence type="ECO:0000256" key="9">
    <source>
        <dbReference type="HAMAP-Rule" id="MF_00161"/>
    </source>
</evidence>
<dbReference type="EMBL" id="SUYC01000001">
    <property type="protein sequence ID" value="MBE6269667.1"/>
    <property type="molecule type" value="Genomic_DNA"/>
</dbReference>
<evidence type="ECO:0000256" key="4">
    <source>
        <dbReference type="ARBA" id="ARBA00022692"/>
    </source>
</evidence>
<dbReference type="Pfam" id="PF01252">
    <property type="entry name" value="Peptidase_A8"/>
    <property type="match status" value="1"/>
</dbReference>
<keyword evidence="8 9" id="KW-0472">Membrane</keyword>
<protein>
    <recommendedName>
        <fullName evidence="9">Lipoprotein signal peptidase</fullName>
        <ecNumber evidence="9">3.4.23.36</ecNumber>
    </recommendedName>
    <alternativeName>
        <fullName evidence="9">Prolipoprotein signal peptidase</fullName>
    </alternativeName>
    <alternativeName>
        <fullName evidence="9">Signal peptidase II</fullName>
        <shortName evidence="9">SPase II</shortName>
    </alternativeName>
</protein>
<evidence type="ECO:0000256" key="6">
    <source>
        <dbReference type="ARBA" id="ARBA00022801"/>
    </source>
</evidence>
<dbReference type="NCBIfam" id="NF011369">
    <property type="entry name" value="PRK14788.1"/>
    <property type="match status" value="1"/>
</dbReference>
<comment type="subcellular location">
    <subcellularLocation>
        <location evidence="9">Cell membrane</location>
        <topology evidence="9">Multi-pass membrane protein</topology>
    </subcellularLocation>
</comment>
<evidence type="ECO:0000256" key="2">
    <source>
        <dbReference type="ARBA" id="ARBA00022475"/>
    </source>
</evidence>
<comment type="function">
    <text evidence="9">This protein specifically catalyzes the removal of signal peptides from prolipoproteins.</text>
</comment>
<evidence type="ECO:0000256" key="3">
    <source>
        <dbReference type="ARBA" id="ARBA00022670"/>
    </source>
</evidence>
<evidence type="ECO:0000256" key="10">
    <source>
        <dbReference type="RuleBase" id="RU004181"/>
    </source>
</evidence>
<comment type="pathway">
    <text evidence="9">Protein modification; lipoprotein biosynthesis (signal peptide cleavage).</text>
</comment>
<dbReference type="Proteomes" id="UP000806522">
    <property type="component" value="Unassembled WGS sequence"/>
</dbReference>
<keyword evidence="3 9" id="KW-0645">Protease</keyword>
<evidence type="ECO:0000256" key="5">
    <source>
        <dbReference type="ARBA" id="ARBA00022750"/>
    </source>
</evidence>
<sequence>MATLIIVAILLIDQAIKIWVKTSMTLHESIHVTDWFYITFIENMGMAFGMQLGSKIVLSLFRVVAISVLGYYIWQQVKSNARTGYIVCLSMVLAGAAGNLIDCMFYGMIFNESSPYYLSYFVDFGTGYAPFLMGKVVDMFYFPLIETEWPTWMPFVGGQHFVFFSPVFNFADASISVSVVLLLLFYREEISKISLKKDTNNVEE</sequence>
<keyword evidence="2 9" id="KW-1003">Cell membrane</keyword>
<reference evidence="11" key="1">
    <citation type="submission" date="2019-04" db="EMBL/GenBank/DDBJ databases">
        <title>Evolution of Biomass-Degrading Anaerobic Consortia Revealed by Metagenomics.</title>
        <authorList>
            <person name="Peng X."/>
        </authorList>
    </citation>
    <scope>NUCLEOTIDE SEQUENCE</scope>
    <source>
        <strain evidence="11">SIG140</strain>
    </source>
</reference>
<dbReference type="PANTHER" id="PTHR33695">
    <property type="entry name" value="LIPOPROTEIN SIGNAL PEPTIDASE"/>
    <property type="match status" value="1"/>
</dbReference>
<keyword evidence="5 9" id="KW-0064">Aspartyl protease</keyword>
<organism evidence="11 12">
    <name type="scientific">Xylanibacter ruminicola</name>
    <name type="common">Prevotella ruminicola</name>
    <dbReference type="NCBI Taxonomy" id="839"/>
    <lineage>
        <taxon>Bacteria</taxon>
        <taxon>Pseudomonadati</taxon>
        <taxon>Bacteroidota</taxon>
        <taxon>Bacteroidia</taxon>
        <taxon>Bacteroidales</taxon>
        <taxon>Prevotellaceae</taxon>
        <taxon>Xylanibacter</taxon>
    </lineage>
</organism>
<dbReference type="HAMAP" id="MF_00161">
    <property type="entry name" value="LspA"/>
    <property type="match status" value="1"/>
</dbReference>
<evidence type="ECO:0000313" key="11">
    <source>
        <dbReference type="EMBL" id="MBE6269667.1"/>
    </source>
</evidence>
<dbReference type="EC" id="3.4.23.36" evidence="9"/>
<feature type="transmembrane region" description="Helical" evidence="9">
    <location>
        <begin position="161"/>
        <end position="186"/>
    </location>
</feature>
<keyword evidence="6 9" id="KW-0378">Hydrolase</keyword>
<accession>A0A9D5P0D8</accession>
<feature type="transmembrane region" description="Helical" evidence="9">
    <location>
        <begin position="86"/>
        <end position="109"/>
    </location>
</feature>
<proteinExistence type="inferred from homology"/>
<evidence type="ECO:0000256" key="8">
    <source>
        <dbReference type="ARBA" id="ARBA00023136"/>
    </source>
</evidence>
<evidence type="ECO:0000256" key="7">
    <source>
        <dbReference type="ARBA" id="ARBA00022989"/>
    </source>
</evidence>
<keyword evidence="7 9" id="KW-1133">Transmembrane helix</keyword>
<comment type="caution">
    <text evidence="11">The sequence shown here is derived from an EMBL/GenBank/DDBJ whole genome shotgun (WGS) entry which is preliminary data.</text>
</comment>
<comment type="catalytic activity">
    <reaction evidence="9">
        <text>Release of signal peptides from bacterial membrane prolipoproteins. Hydrolyzes -Xaa-Yaa-Zaa-|-(S,diacylglyceryl)Cys-, in which Xaa is hydrophobic (preferably Leu), and Yaa (Ala or Ser) and Zaa (Gly or Ala) have small, neutral side chains.</text>
        <dbReference type="EC" id="3.4.23.36"/>
    </reaction>
</comment>
<dbReference type="InterPro" id="IPR001872">
    <property type="entry name" value="Peptidase_A8"/>
</dbReference>
<feature type="active site" evidence="9">
    <location>
        <position position="138"/>
    </location>
</feature>